<accession>A0A7J0D2N3</accession>
<dbReference type="Proteomes" id="UP000498740">
    <property type="component" value="Unassembled WGS sequence"/>
</dbReference>
<dbReference type="EMBL" id="BLWD01000001">
    <property type="protein sequence ID" value="GFN08962.1"/>
    <property type="molecule type" value="Genomic_DNA"/>
</dbReference>
<evidence type="ECO:0000259" key="2">
    <source>
        <dbReference type="Pfam" id="PF14534"/>
    </source>
</evidence>
<feature type="domain" description="DUF4440" evidence="2">
    <location>
        <begin position="24"/>
        <end position="129"/>
    </location>
</feature>
<dbReference type="Gene3D" id="3.10.450.50">
    <property type="match status" value="1"/>
</dbReference>
<protein>
    <recommendedName>
        <fullName evidence="2">DUF4440 domain-containing protein</fullName>
    </recommendedName>
</protein>
<sequence length="173" mass="18845">MADSGDRPEPPPGTPDDATHARLASAVDEWAAAVVGNDVTRIAAFMADEWVIVSESGITDRDTFLAFVASGDLTHSAMRTVTPPRIRVHGDTAVVTARITNTAHYGGDRFDADEWTTDVFVRRDGDWRCVLSHITPPPHPRDHEPTGLSGGRRRLRHRYGGDHAAHPAVRALP</sequence>
<organism evidence="3 4">
    <name type="scientific">Streptomyces microflavus</name>
    <name type="common">Streptomyces lipmanii</name>
    <dbReference type="NCBI Taxonomy" id="1919"/>
    <lineage>
        <taxon>Bacteria</taxon>
        <taxon>Bacillati</taxon>
        <taxon>Actinomycetota</taxon>
        <taxon>Actinomycetes</taxon>
        <taxon>Kitasatosporales</taxon>
        <taxon>Streptomycetaceae</taxon>
        <taxon>Streptomyces</taxon>
    </lineage>
</organism>
<evidence type="ECO:0000256" key="1">
    <source>
        <dbReference type="SAM" id="MobiDB-lite"/>
    </source>
</evidence>
<evidence type="ECO:0000313" key="4">
    <source>
        <dbReference type="Proteomes" id="UP000498740"/>
    </source>
</evidence>
<dbReference type="AlphaFoldDB" id="A0A7J0D2N3"/>
<evidence type="ECO:0000313" key="3">
    <source>
        <dbReference type="EMBL" id="GFN08962.1"/>
    </source>
</evidence>
<dbReference type="InterPro" id="IPR027843">
    <property type="entry name" value="DUF4440"/>
</dbReference>
<dbReference type="SUPFAM" id="SSF54427">
    <property type="entry name" value="NTF2-like"/>
    <property type="match status" value="1"/>
</dbReference>
<comment type="caution">
    <text evidence="3">The sequence shown here is derived from an EMBL/GenBank/DDBJ whole genome shotgun (WGS) entry which is preliminary data.</text>
</comment>
<proteinExistence type="predicted"/>
<reference evidence="3 4" key="1">
    <citation type="submission" date="2020-05" db="EMBL/GenBank/DDBJ databases">
        <title>Whole genome shotgun sequence of Streptomyces microflavus NBRC 13062.</title>
        <authorList>
            <person name="Komaki H."/>
            <person name="Tamura T."/>
        </authorList>
    </citation>
    <scope>NUCLEOTIDE SEQUENCE [LARGE SCALE GENOMIC DNA]</scope>
    <source>
        <strain evidence="3 4">NBRC 13062</strain>
    </source>
</reference>
<dbReference type="Pfam" id="PF14534">
    <property type="entry name" value="DUF4440"/>
    <property type="match status" value="1"/>
</dbReference>
<dbReference type="InterPro" id="IPR032710">
    <property type="entry name" value="NTF2-like_dom_sf"/>
</dbReference>
<feature type="region of interest" description="Disordered" evidence="1">
    <location>
        <begin position="134"/>
        <end position="173"/>
    </location>
</feature>
<name>A0A7J0D2N3_STRMI</name>
<gene>
    <name evidence="3" type="ORF">Smic_75180</name>
</gene>